<dbReference type="Gene3D" id="3.40.50.720">
    <property type="entry name" value="NAD(P)-binding Rossmann-like Domain"/>
    <property type="match status" value="1"/>
</dbReference>
<name>A0A098QUU9_9SPIO</name>
<dbReference type="eggNOG" id="COG0451">
    <property type="taxonomic scope" value="Bacteria"/>
</dbReference>
<keyword evidence="3" id="KW-1185">Reference proteome</keyword>
<organism evidence="2 3">
    <name type="scientific">Spirochaeta lutea</name>
    <dbReference type="NCBI Taxonomy" id="1480694"/>
    <lineage>
        <taxon>Bacteria</taxon>
        <taxon>Pseudomonadati</taxon>
        <taxon>Spirochaetota</taxon>
        <taxon>Spirochaetia</taxon>
        <taxon>Spirochaetales</taxon>
        <taxon>Spirochaetaceae</taxon>
        <taxon>Spirochaeta</taxon>
    </lineage>
</organism>
<dbReference type="STRING" id="1480694.DC28_12030"/>
<comment type="caution">
    <text evidence="2">The sequence shown here is derived from an EMBL/GenBank/DDBJ whole genome shotgun (WGS) entry which is preliminary data.</text>
</comment>
<dbReference type="InterPro" id="IPR036291">
    <property type="entry name" value="NAD(P)-bd_dom_sf"/>
</dbReference>
<sequence>MELHTIFGTGPLGLFTARALLEDGKRVRVVNRTGTLDAPRALVMAPWTAADVEVVQGDALDPGQVRAAAQGASHIYHCANPLYHQWAELLPPMQTNVIAAALEQKAVLGLTENLYMYARGVSPITLQTPVDPPTRKGRIRQELHEQLLRAQAEDGLVWTSIRGSDYYGPGATGQSVFGTDYFLNPLIQSKRVSLMGDPDALHSYTYAGDFGRALVLAVRSPRAHGKAWIVAHREKTTTRDVALEFRKQAGSRSTIGRLPTGMLRLLGLVNPQVRELLEMMYQKQEAYLVSGEDFEREFGFVPVSLQEGVASTLEWYRMWRAQRGD</sequence>
<gene>
    <name evidence="2" type="ORF">DC28_12030</name>
</gene>
<dbReference type="PANTHER" id="PTHR43245">
    <property type="entry name" value="BIFUNCTIONAL POLYMYXIN RESISTANCE PROTEIN ARNA"/>
    <property type="match status" value="1"/>
</dbReference>
<reference evidence="2 3" key="1">
    <citation type="submission" date="2014-05" db="EMBL/GenBank/DDBJ databases">
        <title>De novo Genome Sequence of Spirocheata sp.</title>
        <authorList>
            <person name="Shivani Y."/>
            <person name="Subhash Y."/>
            <person name="Tushar L."/>
            <person name="Sasikala C."/>
            <person name="Ramana C.V."/>
        </authorList>
    </citation>
    <scope>NUCLEOTIDE SEQUENCE [LARGE SCALE GENOMIC DNA]</scope>
    <source>
        <strain evidence="2 3">JC230</strain>
    </source>
</reference>
<feature type="domain" description="NAD-dependent epimerase/dehydratase" evidence="1">
    <location>
        <begin position="8"/>
        <end position="228"/>
    </location>
</feature>
<dbReference type="InterPro" id="IPR001509">
    <property type="entry name" value="Epimerase_deHydtase"/>
</dbReference>
<protein>
    <recommendedName>
        <fullName evidence="1">NAD-dependent epimerase/dehydratase domain-containing protein</fullName>
    </recommendedName>
</protein>
<dbReference type="PANTHER" id="PTHR43245:SF13">
    <property type="entry name" value="UDP-D-APIOSE_UDP-D-XYLOSE SYNTHASE 2"/>
    <property type="match status" value="1"/>
</dbReference>
<dbReference type="SUPFAM" id="SSF51735">
    <property type="entry name" value="NAD(P)-binding Rossmann-fold domains"/>
    <property type="match status" value="1"/>
</dbReference>
<dbReference type="AlphaFoldDB" id="A0A098QUU9"/>
<proteinExistence type="predicted"/>
<dbReference type="Proteomes" id="UP000029692">
    <property type="component" value="Unassembled WGS sequence"/>
</dbReference>
<dbReference type="EMBL" id="JNUP01000067">
    <property type="protein sequence ID" value="KGE71188.1"/>
    <property type="molecule type" value="Genomic_DNA"/>
</dbReference>
<accession>A0A098QUU9</accession>
<dbReference type="OrthoDB" id="9771073at2"/>
<evidence type="ECO:0000259" key="1">
    <source>
        <dbReference type="Pfam" id="PF01370"/>
    </source>
</evidence>
<evidence type="ECO:0000313" key="3">
    <source>
        <dbReference type="Proteomes" id="UP000029692"/>
    </source>
</evidence>
<dbReference type="InterPro" id="IPR050177">
    <property type="entry name" value="Lipid_A_modif_metabolic_enz"/>
</dbReference>
<dbReference type="RefSeq" id="WP_037548854.1">
    <property type="nucleotide sequence ID" value="NZ_JNUP01000067.1"/>
</dbReference>
<evidence type="ECO:0000313" key="2">
    <source>
        <dbReference type="EMBL" id="KGE71188.1"/>
    </source>
</evidence>
<dbReference type="Pfam" id="PF01370">
    <property type="entry name" value="Epimerase"/>
    <property type="match status" value="1"/>
</dbReference>